<protein>
    <submittedName>
        <fullName evidence="2">Uncharacterized protein</fullName>
    </submittedName>
</protein>
<name>A3BA67_ORYSJ</name>
<reference evidence="2" key="2">
    <citation type="submission" date="2008-12" db="EMBL/GenBank/DDBJ databases">
        <title>Improved gene annotation of the rice (Oryza sativa) genomes.</title>
        <authorList>
            <person name="Wang J."/>
            <person name="Li R."/>
            <person name="Fan W."/>
            <person name="Huang Q."/>
            <person name="Zhang J."/>
            <person name="Zhou Y."/>
            <person name="Hu Y."/>
            <person name="Zi S."/>
            <person name="Li J."/>
            <person name="Ni P."/>
            <person name="Zheng H."/>
            <person name="Zhang Y."/>
            <person name="Zhao M."/>
            <person name="Hao Q."/>
            <person name="McDermott J."/>
            <person name="Samudrala R."/>
            <person name="Kristiansen K."/>
            <person name="Wong G.K.-S."/>
        </authorList>
    </citation>
    <scope>NUCLEOTIDE SEQUENCE</scope>
</reference>
<feature type="compositionally biased region" description="Gly residues" evidence="1">
    <location>
        <begin position="91"/>
        <end position="106"/>
    </location>
</feature>
<dbReference type="PANTHER" id="PTHR47481">
    <property type="match status" value="1"/>
</dbReference>
<reference evidence="2" key="1">
    <citation type="journal article" date="2005" name="PLoS Biol.">
        <title>The genomes of Oryza sativa: a history of duplications.</title>
        <authorList>
            <person name="Yu J."/>
            <person name="Wang J."/>
            <person name="Lin W."/>
            <person name="Li S."/>
            <person name="Li H."/>
            <person name="Zhou J."/>
            <person name="Ni P."/>
            <person name="Dong W."/>
            <person name="Hu S."/>
            <person name="Zeng C."/>
            <person name="Zhang J."/>
            <person name="Zhang Y."/>
            <person name="Li R."/>
            <person name="Xu Z."/>
            <person name="Li S."/>
            <person name="Li X."/>
            <person name="Zheng H."/>
            <person name="Cong L."/>
            <person name="Lin L."/>
            <person name="Yin J."/>
            <person name="Geng J."/>
            <person name="Li G."/>
            <person name="Shi J."/>
            <person name="Liu J."/>
            <person name="Lv H."/>
            <person name="Li J."/>
            <person name="Wang J."/>
            <person name="Deng Y."/>
            <person name="Ran L."/>
            <person name="Shi X."/>
            <person name="Wang X."/>
            <person name="Wu Q."/>
            <person name="Li C."/>
            <person name="Ren X."/>
            <person name="Wang J."/>
            <person name="Wang X."/>
            <person name="Li D."/>
            <person name="Liu D."/>
            <person name="Zhang X."/>
            <person name="Ji Z."/>
            <person name="Zhao W."/>
            <person name="Sun Y."/>
            <person name="Zhang Z."/>
            <person name="Bao J."/>
            <person name="Han Y."/>
            <person name="Dong L."/>
            <person name="Ji J."/>
            <person name="Chen P."/>
            <person name="Wu S."/>
            <person name="Liu J."/>
            <person name="Xiao Y."/>
            <person name="Bu D."/>
            <person name="Tan J."/>
            <person name="Yang L."/>
            <person name="Ye C."/>
            <person name="Zhang J."/>
            <person name="Xu J."/>
            <person name="Zhou Y."/>
            <person name="Yu Y."/>
            <person name="Zhang B."/>
            <person name="Zhuang S."/>
            <person name="Wei H."/>
            <person name="Liu B."/>
            <person name="Lei M."/>
            <person name="Yu H."/>
            <person name="Li Y."/>
            <person name="Xu H."/>
            <person name="Wei S."/>
            <person name="He X."/>
            <person name="Fang L."/>
            <person name="Zhang Z."/>
            <person name="Zhang Y."/>
            <person name="Huang X."/>
            <person name="Su Z."/>
            <person name="Tong W."/>
            <person name="Li J."/>
            <person name="Tong Z."/>
            <person name="Li S."/>
            <person name="Ye J."/>
            <person name="Wang L."/>
            <person name="Fang L."/>
            <person name="Lei T."/>
            <person name="Chen C."/>
            <person name="Chen H."/>
            <person name="Xu Z."/>
            <person name="Li H."/>
            <person name="Huang H."/>
            <person name="Zhang F."/>
            <person name="Xu H."/>
            <person name="Li N."/>
            <person name="Zhao C."/>
            <person name="Li S."/>
            <person name="Dong L."/>
            <person name="Huang Y."/>
            <person name="Li L."/>
            <person name="Xi Y."/>
            <person name="Qi Q."/>
            <person name="Li W."/>
            <person name="Zhang B."/>
            <person name="Hu W."/>
            <person name="Zhang Y."/>
            <person name="Tian X."/>
            <person name="Jiao Y."/>
            <person name="Liang X."/>
            <person name="Jin J."/>
            <person name="Gao L."/>
            <person name="Zheng W."/>
            <person name="Hao B."/>
            <person name="Liu S."/>
            <person name="Wang W."/>
            <person name="Yuan L."/>
            <person name="Cao M."/>
            <person name="McDermott J."/>
            <person name="Samudrala R."/>
            <person name="Wang J."/>
            <person name="Wong G.K."/>
            <person name="Yang H."/>
        </authorList>
    </citation>
    <scope>NUCLEOTIDE SEQUENCE [LARGE SCALE GENOMIC DNA]</scope>
</reference>
<proteinExistence type="predicted"/>
<dbReference type="Proteomes" id="UP000007752">
    <property type="component" value="Chromosome 6"/>
</dbReference>
<dbReference type="AlphaFoldDB" id="A3BA67"/>
<organism evidence="2">
    <name type="scientific">Oryza sativa subsp. japonica</name>
    <name type="common">Rice</name>
    <dbReference type="NCBI Taxonomy" id="39947"/>
    <lineage>
        <taxon>Eukaryota</taxon>
        <taxon>Viridiplantae</taxon>
        <taxon>Streptophyta</taxon>
        <taxon>Embryophyta</taxon>
        <taxon>Tracheophyta</taxon>
        <taxon>Spermatophyta</taxon>
        <taxon>Magnoliopsida</taxon>
        <taxon>Liliopsida</taxon>
        <taxon>Poales</taxon>
        <taxon>Poaceae</taxon>
        <taxon>BOP clade</taxon>
        <taxon>Oryzoideae</taxon>
        <taxon>Oryzeae</taxon>
        <taxon>Oryzinae</taxon>
        <taxon>Oryza</taxon>
        <taxon>Oryza sativa</taxon>
    </lineage>
</organism>
<feature type="compositionally biased region" description="Basic residues" evidence="1">
    <location>
        <begin position="80"/>
        <end position="90"/>
    </location>
</feature>
<dbReference type="PANTHER" id="PTHR47481:SF31">
    <property type="entry name" value="OS01G0873500 PROTEIN"/>
    <property type="match status" value="1"/>
</dbReference>
<accession>A3BA67</accession>
<evidence type="ECO:0000313" key="2">
    <source>
        <dbReference type="EMBL" id="EAZ36456.1"/>
    </source>
</evidence>
<gene>
    <name evidence="2" type="ORF">OsJ_20787</name>
</gene>
<dbReference type="EMBL" id="CM000143">
    <property type="protein sequence ID" value="EAZ36456.1"/>
    <property type="molecule type" value="Genomic_DNA"/>
</dbReference>
<evidence type="ECO:0000256" key="1">
    <source>
        <dbReference type="SAM" id="MobiDB-lite"/>
    </source>
</evidence>
<sequence>MKGLADEMAAAGKKLDDDDIVSYILGGLDADYNPLVASVSSKDYISLSDLYAQLLSFEAHLNNQSEGGYHSSANSASRGARGRGQGRGRGRGGFGSNFGSGFGGRGRGGRGRGDVSTFLSIVWEGRSHSAYMLEAF</sequence>
<feature type="region of interest" description="Disordered" evidence="1">
    <location>
        <begin position="67"/>
        <end position="112"/>
    </location>
</feature>